<dbReference type="Pfam" id="PF01464">
    <property type="entry name" value="SLT"/>
    <property type="match status" value="1"/>
</dbReference>
<evidence type="ECO:0000313" key="6">
    <source>
        <dbReference type="Proteomes" id="UP000219215"/>
    </source>
</evidence>
<keyword evidence="2" id="KW-0732">Signal</keyword>
<dbReference type="PANTHER" id="PTHR37423">
    <property type="entry name" value="SOLUBLE LYTIC MUREIN TRANSGLYCOSYLASE-RELATED"/>
    <property type="match status" value="1"/>
</dbReference>
<dbReference type="KEGG" id="pprf:DPRO_0052"/>
<dbReference type="CDD" id="cd16893">
    <property type="entry name" value="LT_MltC_MltE"/>
    <property type="match status" value="1"/>
</dbReference>
<evidence type="ECO:0000313" key="5">
    <source>
        <dbReference type="EMBL" id="SOB56929.1"/>
    </source>
</evidence>
<dbReference type="AlphaFoldDB" id="A0A2C8F306"/>
<feature type="domain" description="Transglycosylase SLT" evidence="3">
    <location>
        <begin position="230"/>
        <end position="354"/>
    </location>
</feature>
<dbReference type="GO" id="GO:0000270">
    <property type="term" value="P:peptidoglycan metabolic process"/>
    <property type="evidence" value="ECO:0007669"/>
    <property type="project" value="InterPro"/>
</dbReference>
<dbReference type="PANTHER" id="PTHR37423:SF2">
    <property type="entry name" value="MEMBRANE-BOUND LYTIC MUREIN TRANSGLYCOSYLASE C"/>
    <property type="match status" value="1"/>
</dbReference>
<dbReference type="InterPro" id="IPR023346">
    <property type="entry name" value="Lysozyme-like_dom_sf"/>
</dbReference>
<dbReference type="Pfam" id="PF11873">
    <property type="entry name" value="Mltc_N"/>
    <property type="match status" value="1"/>
</dbReference>
<protein>
    <submittedName>
        <fullName evidence="5">Membrane-bound lytic murein transglycosylase C</fullName>
    </submittedName>
</protein>
<reference evidence="6" key="1">
    <citation type="submission" date="2017-09" db="EMBL/GenBank/DDBJ databases">
        <authorList>
            <person name="Regsiter A."/>
            <person name="William W."/>
        </authorList>
    </citation>
    <scope>NUCLEOTIDE SEQUENCE [LARGE SCALE GENOMIC DNA]</scope>
    <source>
        <strain evidence="6">500-1</strain>
    </source>
</reference>
<dbReference type="Gene3D" id="1.10.530.10">
    <property type="match status" value="1"/>
</dbReference>
<dbReference type="Proteomes" id="UP000219215">
    <property type="component" value="Chromosome DPRO"/>
</dbReference>
<organism evidence="5 6">
    <name type="scientific">Pseudodesulfovibrio profundus</name>
    <dbReference type="NCBI Taxonomy" id="57320"/>
    <lineage>
        <taxon>Bacteria</taxon>
        <taxon>Pseudomonadati</taxon>
        <taxon>Thermodesulfobacteriota</taxon>
        <taxon>Desulfovibrionia</taxon>
        <taxon>Desulfovibrionales</taxon>
        <taxon>Desulfovibrionaceae</taxon>
    </lineage>
</organism>
<evidence type="ECO:0000256" key="2">
    <source>
        <dbReference type="SAM" id="SignalP"/>
    </source>
</evidence>
<feature type="chain" id="PRO_5012971252" evidence="2">
    <location>
        <begin position="29"/>
        <end position="392"/>
    </location>
</feature>
<dbReference type="InterPro" id="IPR024570">
    <property type="entry name" value="Murein_transglycosylaseC_N"/>
</dbReference>
<feature type="signal peptide" evidence="2">
    <location>
        <begin position="1"/>
        <end position="28"/>
    </location>
</feature>
<feature type="domain" description="Murein transglycosylase-C N-terminal" evidence="4">
    <location>
        <begin position="66"/>
        <end position="223"/>
    </location>
</feature>
<dbReference type="PROSITE" id="PS00922">
    <property type="entry name" value="TRANSGLYCOSYLASE"/>
    <property type="match status" value="1"/>
</dbReference>
<dbReference type="SUPFAM" id="SSF53955">
    <property type="entry name" value="Lysozyme-like"/>
    <property type="match status" value="1"/>
</dbReference>
<gene>
    <name evidence="5" type="primary">mltC</name>
    <name evidence="5" type="ORF">DPRO_0052</name>
</gene>
<dbReference type="GO" id="GO:0008933">
    <property type="term" value="F:peptidoglycan lytic transglycosylase activity"/>
    <property type="evidence" value="ECO:0007669"/>
    <property type="project" value="InterPro"/>
</dbReference>
<proteinExistence type="inferred from homology"/>
<keyword evidence="6" id="KW-1185">Reference proteome</keyword>
<evidence type="ECO:0000256" key="1">
    <source>
        <dbReference type="ARBA" id="ARBA00007734"/>
    </source>
</evidence>
<dbReference type="InterPro" id="IPR008258">
    <property type="entry name" value="Transglycosylase_SLT_dom_1"/>
</dbReference>
<name>A0A2C8F306_9BACT</name>
<dbReference type="GO" id="GO:0016020">
    <property type="term" value="C:membrane"/>
    <property type="evidence" value="ECO:0007669"/>
    <property type="project" value="InterPro"/>
</dbReference>
<dbReference type="EMBL" id="LT907975">
    <property type="protein sequence ID" value="SOB56929.1"/>
    <property type="molecule type" value="Genomic_DNA"/>
</dbReference>
<accession>A0A2C8F306</accession>
<sequence length="392" mass="44058">MCAVLNIMKHLLLLCLIPMIFSSCSRYDAVSIVRAAATGNPAAAAEALARDKAWGYAANPQALEGDIKQFSALVEDFIQTISQVWGDDNILVPKPKKYVKYTENYLSRASVDFDNGIITVETVDTDNPKTTLANAIVTTLLTPADPRSVDLYSAQPVAIGDTPFLMGEVKDHENKDIRWEWRAQRFANHLVDTQLKSRKTGKTVEHYVTIPMVRDHLDVRARKYADHVVEMSNRFNISRNLIYAIMKVESDFNPFAVSSAKAIGLMQVVPSTAGSDTYEYLNNRKGTPSTKKLFVPRTNILYGTTYLHLLETRYLSAISDPLSREYCIIAAYNGGAGTVLRTFDSNRQQAAYEINQLPPGEVYKILRTKVPYKETRRYLGKVLEAKKHFVNF</sequence>
<dbReference type="InterPro" id="IPR000189">
    <property type="entry name" value="Transglyc_AS"/>
</dbReference>
<evidence type="ECO:0000259" key="4">
    <source>
        <dbReference type="Pfam" id="PF11873"/>
    </source>
</evidence>
<comment type="similarity">
    <text evidence="1">Belongs to the transglycosylase Slt family.</text>
</comment>
<dbReference type="NCBIfam" id="NF008670">
    <property type="entry name" value="PRK11671.1"/>
    <property type="match status" value="1"/>
</dbReference>
<evidence type="ECO:0000259" key="3">
    <source>
        <dbReference type="Pfam" id="PF01464"/>
    </source>
</evidence>